<proteinExistence type="predicted"/>
<organism evidence="1 2">
    <name type="scientific">Streptomyces lonarensis</name>
    <dbReference type="NCBI Taxonomy" id="700599"/>
    <lineage>
        <taxon>Bacteria</taxon>
        <taxon>Bacillati</taxon>
        <taxon>Actinomycetota</taxon>
        <taxon>Actinomycetes</taxon>
        <taxon>Kitasatosporales</taxon>
        <taxon>Streptomycetaceae</taxon>
        <taxon>Streptomyces</taxon>
    </lineage>
</organism>
<accession>A0A7X6D264</accession>
<dbReference type="Proteomes" id="UP000578686">
    <property type="component" value="Unassembled WGS sequence"/>
</dbReference>
<sequence>MRTEGDNGAVHATLCEAVHGPPGRLPLVVEAMERVGLDAEIATLLWEAAALPPGPVAAIARALAESGRAGQCGQLLRQGAARPSGEAGTIAADLVAAGRADEAVTLLTALVRARRAADAVGAALAVPEITPHLLRAARSVSDAHHHAVTTELRRAGVA</sequence>
<reference evidence="1 2" key="1">
    <citation type="submission" date="2020-03" db="EMBL/GenBank/DDBJ databases">
        <title>Draft genome of Streptomyces sp. ventii, isolated from the Axial Seamount in the Pacific Ocean, and resequencing of the two type strains Streptomyces lonarensis strain NCL 716 and Streptomyces bohaiensis strain 11A07.</title>
        <authorList>
            <person name="Loughran R.M."/>
            <person name="Pfannmuller K.M."/>
            <person name="Wasson B.J."/>
            <person name="Deadmond M.C."/>
            <person name="Paddock B.E."/>
            <person name="Koyack M.J."/>
            <person name="Gallegos D.A."/>
            <person name="Mitchell E.A."/>
            <person name="Ushijima B."/>
            <person name="Saw J.H."/>
            <person name="Mcphail K.L."/>
            <person name="Videau P."/>
        </authorList>
    </citation>
    <scope>NUCLEOTIDE SEQUENCE [LARGE SCALE GENOMIC DNA]</scope>
    <source>
        <strain evidence="1 2">NCL716</strain>
    </source>
</reference>
<name>A0A7X6D264_9ACTN</name>
<dbReference type="AlphaFoldDB" id="A0A7X6D264"/>
<dbReference type="EMBL" id="JAAVJD010000110">
    <property type="protein sequence ID" value="NJQ06815.1"/>
    <property type="molecule type" value="Genomic_DNA"/>
</dbReference>
<gene>
    <name evidence="1" type="ORF">HCN56_14795</name>
</gene>
<protein>
    <submittedName>
        <fullName evidence="1">Uncharacterized protein</fullName>
    </submittedName>
</protein>
<evidence type="ECO:0000313" key="1">
    <source>
        <dbReference type="EMBL" id="NJQ06815.1"/>
    </source>
</evidence>
<comment type="caution">
    <text evidence="1">The sequence shown here is derived from an EMBL/GenBank/DDBJ whole genome shotgun (WGS) entry which is preliminary data.</text>
</comment>
<evidence type="ECO:0000313" key="2">
    <source>
        <dbReference type="Proteomes" id="UP000578686"/>
    </source>
</evidence>
<keyword evidence="2" id="KW-1185">Reference proteome</keyword>